<reference evidence="9 10" key="1">
    <citation type="submission" date="2024-02" db="EMBL/GenBank/DDBJ databases">
        <title>FIRST GENOME SEQUENCES OF Leishmania (Viannia) shawi, Leishmania (Viannia) lindenbergi AND Leishmania (Viannia) utingensis.</title>
        <authorList>
            <person name="Resadore F."/>
            <person name="Custodio M.G.F."/>
            <person name="Boite M.C."/>
            <person name="Cupolillo E."/>
            <person name="Ferreira G.E.M."/>
        </authorList>
    </citation>
    <scope>NUCLEOTIDE SEQUENCE [LARGE SCALE GENOMIC DNA]</scope>
    <source>
        <strain evidence="9 10">MHOM/BR/1966/M15733</strain>
    </source>
</reference>
<dbReference type="Pfam" id="PF08700">
    <property type="entry name" value="VPS51_Exo84_N"/>
    <property type="match status" value="1"/>
</dbReference>
<name>A0AAW3AY95_9TRYP</name>
<keyword evidence="7" id="KW-0472">Membrane</keyword>
<dbReference type="PANTHER" id="PTHR31658:SF0">
    <property type="entry name" value="CONSERVED OLIGOMERIC GOLGI COMPLEX SUBUNIT 1"/>
    <property type="match status" value="1"/>
</dbReference>
<accession>A0AAW3AY95</accession>
<feature type="compositionally biased region" description="Basic and acidic residues" evidence="8">
    <location>
        <begin position="289"/>
        <end position="302"/>
    </location>
</feature>
<evidence type="ECO:0000256" key="3">
    <source>
        <dbReference type="ARBA" id="ARBA00020978"/>
    </source>
</evidence>
<sequence length="1957" mass="204154">MTMEEAAQEVRRILCQNDVGEALHYLSTVARSIEANQHDLRAVIGNSYRDLLGACDGVVGMERDCADILTIEEAMERLSAARDVDGCSRAGAADSQPLLPPSWFATRLRRQRRVVTAAPTSIATAGNNNTNNNTSSDTPSHRLVMKGCATTSRSSRRRSEGNRGANASSATNGDCGRNVPNKTELDSALGLPIVELPLPPAGPTYAKSKGAHQSAAVDGEAGSVAFIGQRMYVSDELQALHLDYMALESATASMGRGTAAVDAELSSLLANSTTLASLLLPAHQLDERQDYHDSSHAHHSPHDAAALAAESRKKHEDLLCALERDLPLLRLARRLRRVQAFLLLYADDNGSVQSSMCIGDAPTASSVALADVRGQSMMRSAKQPPSWVTGFQRRVTALETRLVKLMLLRLRRAADDYAWLVEQRDRLEEQMLKVATESDLRDSFSETRTVRAAEKRHLMYVWVTFAQFHGALRALRGSPTLVNALVACAPGAALPGKSGVRPSGTQDTRPAASSTGIASLEGAVDALYQLASQDVQSIVSAVVGTAAAPVASAAVGEVLPGVADPSRMLLAFLAVLLLRESQLSAVRWTAVAPSFMSDALPSSSAQPQTATYSSSQPSSFLPAKRGGGGGGEGTAAAVGRRWSCTKSEGDVTLLPPTATSTKTRVFATATHLSALGLVAATADHPTTSTTTPVAVGNETSNTAWALRCFSGLSFLLRAFADYVDLVQAASAEVPPATAGLHEETVVLSLLQRACVADEEASGEPREVAGHVAGAVAGAQSLDELLQWRLRNACGSAAASGVPEDSPGTSLGSFAATDTLPSSLVGRSDTPMRDSDGIVAVNVALGVAPSQAGAVTRRRAYVELLRASVNTVDELQASIAPSMAVGERSLSSRADAAATEDTSTTSEAADLVPLLRLVCHQLLAPCVSSLVVLLARDPVVLAGHSEGQSRLDTTPAMHEARVALRQLLQDGLPHRLLSGARGPRIPSGLSGLGQTWAAVDTARWWELVEQTTVHAALQRCVTVALESVSFVEVCISQGLIASALCMLQGSVEGSDTEHEHHVSSVSGDGNTYHGFTGASALENTWPALFSVLRLHALSTVDSASGAGVSGSLDGAERASRAETGQRDVPSFTGSTTLAPIRGHTGRRGERGGLSSAMAGIRWARFRPRAATGTAGSAHGTLRVTSGEGIFSEEGLEWGRAACRAAQLPLSGMSDTVDAKGVEQQPALDAAAANAGLSASQQAQLAAILSGMRDMLFPDWEARFSAEQESMGSAQLCAPHMNGHAAELLHRCLLTLVEAVQAQTAAVQTSAGDGSAGSPPSTLSPPPPLYMRIERWLKDALHRVAAQLRNTGTGATPNETNAAVVHSYELSLLVRVYLAVLQALRRAAPPSEETRLQQLCAEAEDLYERTQAPWQAMIIQLYRTALQQAYTSLLRLRESGGKESASPAVASRAGTTLRRMTHLYSAAWVRAPMVGDAAPGDSSASGSHGIAYPAQPTPAVMMLTQTVLRYLHQALYGVPTVFSDSPELFMPSSRTEATHDASAASRQGQSDAASAAASVRFSGARRCGLHMLVMEKERRRVLERLAETSAEVYEFELCPLVDVVGESGDRAAAALVSVVSVGNTAPTAAAATQSQADHVRLQWYMDVLFTSSVWCAGRGNAGSGSSSSAGLFATEADSPAMPRFTPDAGRSGVRADAASSFVDGPLRRVARHLESTCDPVRWRSGAPLVLSSFHRFISASAHLWVAHSEESHEGGVRDTRSGEALHAPSVAAAVASKLFAATSATAAAPFSAEQLLFPRERVNRLALLPIAVSPNAALAAAAASVGSGGTPSAAAASAAALVPQTYLRVPQTASELSPYQTSSSTGVLPTETFRFGGASSAAVAVAAAGGGVGVSSLVYPTSGGHDASPGWALGGLGESDVIEVGGATAPAGSTSAAASAASALWGTTQRGWGQLWGTG</sequence>
<keyword evidence="5" id="KW-0653">Protein transport</keyword>
<comment type="caution">
    <text evidence="9">The sequence shown here is derived from an EMBL/GenBank/DDBJ whole genome shotgun (WGS) entry which is preliminary data.</text>
</comment>
<keyword evidence="10" id="KW-1185">Reference proteome</keyword>
<evidence type="ECO:0000256" key="1">
    <source>
        <dbReference type="ARBA" id="ARBA00004395"/>
    </source>
</evidence>
<protein>
    <recommendedName>
        <fullName evidence="3">Conserved oligomeric Golgi complex subunit 1</fullName>
    </recommendedName>
</protein>
<comment type="subcellular location">
    <subcellularLocation>
        <location evidence="1">Golgi apparatus membrane</location>
        <topology evidence="1">Peripheral membrane protein</topology>
    </subcellularLocation>
</comment>
<feature type="compositionally biased region" description="Basic and acidic residues" evidence="8">
    <location>
        <begin position="1113"/>
        <end position="1124"/>
    </location>
</feature>
<evidence type="ECO:0000256" key="5">
    <source>
        <dbReference type="ARBA" id="ARBA00022927"/>
    </source>
</evidence>
<dbReference type="GO" id="GO:0017119">
    <property type="term" value="C:Golgi transport complex"/>
    <property type="evidence" value="ECO:0007669"/>
    <property type="project" value="InterPro"/>
</dbReference>
<evidence type="ECO:0000256" key="6">
    <source>
        <dbReference type="ARBA" id="ARBA00023034"/>
    </source>
</evidence>
<evidence type="ECO:0000256" key="2">
    <source>
        <dbReference type="ARBA" id="ARBA00006653"/>
    </source>
</evidence>
<organism evidence="9 10">
    <name type="scientific">Leishmania lindenbergi</name>
    <dbReference type="NCBI Taxonomy" id="651832"/>
    <lineage>
        <taxon>Eukaryota</taxon>
        <taxon>Discoba</taxon>
        <taxon>Euglenozoa</taxon>
        <taxon>Kinetoplastea</taxon>
        <taxon>Metakinetoplastina</taxon>
        <taxon>Trypanosomatida</taxon>
        <taxon>Trypanosomatidae</taxon>
        <taxon>Leishmaniinae</taxon>
        <taxon>Leishmania</taxon>
    </lineage>
</organism>
<keyword evidence="4" id="KW-0813">Transport</keyword>
<feature type="compositionally biased region" description="Low complexity" evidence="8">
    <location>
        <begin position="1102"/>
        <end position="1112"/>
    </location>
</feature>
<dbReference type="GO" id="GO:0006891">
    <property type="term" value="P:intra-Golgi vesicle-mediated transport"/>
    <property type="evidence" value="ECO:0007669"/>
    <property type="project" value="InterPro"/>
</dbReference>
<evidence type="ECO:0000313" key="10">
    <source>
        <dbReference type="Proteomes" id="UP001500131"/>
    </source>
</evidence>
<keyword evidence="6" id="KW-0333">Golgi apparatus</keyword>
<dbReference type="PANTHER" id="PTHR31658">
    <property type="entry name" value="CONSERVED OLIGOMERIC GOLGI COMPLEX SUBUNIT 1"/>
    <property type="match status" value="1"/>
</dbReference>
<feature type="region of interest" description="Disordered" evidence="8">
    <location>
        <begin position="599"/>
        <end position="637"/>
    </location>
</feature>
<evidence type="ECO:0000313" key="9">
    <source>
        <dbReference type="EMBL" id="KAL0515380.1"/>
    </source>
</evidence>
<evidence type="ECO:0000256" key="7">
    <source>
        <dbReference type="ARBA" id="ARBA00023136"/>
    </source>
</evidence>
<dbReference type="GO" id="GO:0015031">
    <property type="term" value="P:protein transport"/>
    <property type="evidence" value="ECO:0007669"/>
    <property type="project" value="UniProtKB-KW"/>
</dbReference>
<evidence type="ECO:0000256" key="8">
    <source>
        <dbReference type="SAM" id="MobiDB-lite"/>
    </source>
</evidence>
<feature type="region of interest" description="Disordered" evidence="8">
    <location>
        <begin position="115"/>
        <end position="182"/>
    </location>
</feature>
<feature type="compositionally biased region" description="Polar residues" evidence="8">
    <location>
        <begin position="600"/>
        <end position="619"/>
    </location>
</feature>
<dbReference type="InterPro" id="IPR033370">
    <property type="entry name" value="COG1"/>
</dbReference>
<feature type="region of interest" description="Disordered" evidence="8">
    <location>
        <begin position="1102"/>
        <end position="1151"/>
    </location>
</feature>
<feature type="region of interest" description="Disordered" evidence="8">
    <location>
        <begin position="289"/>
        <end position="308"/>
    </location>
</feature>
<proteinExistence type="inferred from homology"/>
<dbReference type="GO" id="GO:0000139">
    <property type="term" value="C:Golgi membrane"/>
    <property type="evidence" value="ECO:0007669"/>
    <property type="project" value="UniProtKB-SubCell"/>
</dbReference>
<gene>
    <name evidence="9" type="ORF">Q4I31_000558</name>
</gene>
<comment type="similarity">
    <text evidence="2">Belongs to the COG1 family.</text>
</comment>
<dbReference type="Proteomes" id="UP001500131">
    <property type="component" value="Unassembled WGS sequence"/>
</dbReference>
<evidence type="ECO:0000256" key="4">
    <source>
        <dbReference type="ARBA" id="ARBA00022448"/>
    </source>
</evidence>
<dbReference type="EMBL" id="JBAMZK010000001">
    <property type="protein sequence ID" value="KAL0515380.1"/>
    <property type="molecule type" value="Genomic_DNA"/>
</dbReference>